<dbReference type="InterPro" id="IPR029058">
    <property type="entry name" value="AB_hydrolase_fold"/>
</dbReference>
<name>A0ABS4WFL5_9MICC</name>
<proteinExistence type="predicted"/>
<dbReference type="InterPro" id="IPR000073">
    <property type="entry name" value="AB_hydrolase_1"/>
</dbReference>
<feature type="domain" description="AB hydrolase-1" evidence="1">
    <location>
        <begin position="26"/>
        <end position="138"/>
    </location>
</feature>
<dbReference type="PANTHER" id="PTHR43798:SF33">
    <property type="entry name" value="HYDROLASE, PUTATIVE (AFU_ORTHOLOGUE AFUA_2G14860)-RELATED"/>
    <property type="match status" value="1"/>
</dbReference>
<dbReference type="Pfam" id="PF00561">
    <property type="entry name" value="Abhydrolase_1"/>
    <property type="match status" value="1"/>
</dbReference>
<gene>
    <name evidence="2" type="ORF">JOF46_002917</name>
</gene>
<sequence length="255" mass="27251">MSSHLIVHGAGSRLSCTVSPGTGPEVLFLNGAFSTGHDWKQVLRDLSPDHHTVTFDARGRGHSPSHADYSFSGALEDVASVLTATKLQHPILVGWSHGATLALRYAATHPGAVAGIVLIDGAFPVRVFHEKAQRRIRRQYRLLKAPMAVLGSLGIMSRLAHHRAADLVVELDEIDAGLLPDYRSLDCPALIIAGSGPHPGSPAAEMRTMRAAAALACEANARVRLFSTVQANHLRILPRHATVIISAIHALAPRT</sequence>
<accession>A0ABS4WFL5</accession>
<evidence type="ECO:0000259" key="1">
    <source>
        <dbReference type="Pfam" id="PF00561"/>
    </source>
</evidence>
<dbReference type="SUPFAM" id="SSF53474">
    <property type="entry name" value="alpha/beta-Hydrolases"/>
    <property type="match status" value="1"/>
</dbReference>
<dbReference type="Proteomes" id="UP000766570">
    <property type="component" value="Unassembled WGS sequence"/>
</dbReference>
<evidence type="ECO:0000313" key="2">
    <source>
        <dbReference type="EMBL" id="MBP2375005.1"/>
    </source>
</evidence>
<reference evidence="2 3" key="1">
    <citation type="submission" date="2021-03" db="EMBL/GenBank/DDBJ databases">
        <title>Sequencing the genomes of 1000 actinobacteria strains.</title>
        <authorList>
            <person name="Klenk H.-P."/>
        </authorList>
    </citation>
    <scope>NUCLEOTIDE SEQUENCE [LARGE SCALE GENOMIC DNA]</scope>
    <source>
        <strain evidence="2 3">DSM 15454</strain>
    </source>
</reference>
<dbReference type="InterPro" id="IPR050266">
    <property type="entry name" value="AB_hydrolase_sf"/>
</dbReference>
<dbReference type="EMBL" id="JAGIOE010000001">
    <property type="protein sequence ID" value="MBP2375005.1"/>
    <property type="molecule type" value="Genomic_DNA"/>
</dbReference>
<organism evidence="2 3">
    <name type="scientific">Paeniglutamicibacter psychrophenolicus</name>
    <dbReference type="NCBI Taxonomy" id="257454"/>
    <lineage>
        <taxon>Bacteria</taxon>
        <taxon>Bacillati</taxon>
        <taxon>Actinomycetota</taxon>
        <taxon>Actinomycetes</taxon>
        <taxon>Micrococcales</taxon>
        <taxon>Micrococcaceae</taxon>
        <taxon>Paeniglutamicibacter</taxon>
    </lineage>
</organism>
<dbReference type="RefSeq" id="WP_209908222.1">
    <property type="nucleotide sequence ID" value="NZ_BAAAMI010000008.1"/>
</dbReference>
<dbReference type="Gene3D" id="3.40.50.1820">
    <property type="entry name" value="alpha/beta hydrolase"/>
    <property type="match status" value="1"/>
</dbReference>
<comment type="caution">
    <text evidence="2">The sequence shown here is derived from an EMBL/GenBank/DDBJ whole genome shotgun (WGS) entry which is preliminary data.</text>
</comment>
<evidence type="ECO:0000313" key="3">
    <source>
        <dbReference type="Proteomes" id="UP000766570"/>
    </source>
</evidence>
<dbReference type="PANTHER" id="PTHR43798">
    <property type="entry name" value="MONOACYLGLYCEROL LIPASE"/>
    <property type="match status" value="1"/>
</dbReference>
<protein>
    <submittedName>
        <fullName evidence="2">Pimeloyl-ACP methyl ester carboxylesterase</fullName>
    </submittedName>
</protein>
<keyword evidence="3" id="KW-1185">Reference proteome</keyword>